<evidence type="ECO:0000313" key="2">
    <source>
        <dbReference type="EMBL" id="VIO76655.1"/>
    </source>
</evidence>
<evidence type="ECO:0000259" key="1">
    <source>
        <dbReference type="PROSITE" id="PS50075"/>
    </source>
</evidence>
<dbReference type="Proteomes" id="UP000328092">
    <property type="component" value="Unassembled WGS sequence"/>
</dbReference>
<proteinExistence type="predicted"/>
<dbReference type="RefSeq" id="WP_139485059.1">
    <property type="nucleotide sequence ID" value="NZ_CAADFB020000035.1"/>
</dbReference>
<dbReference type="OrthoDB" id="9811033at2"/>
<reference evidence="2" key="1">
    <citation type="submission" date="2019-02" db="EMBL/GenBank/DDBJ databases">
        <authorList>
            <person name="Pothier F.J."/>
        </authorList>
    </citation>
    <scope>NUCLEOTIDE SEQUENCE</scope>
    <source>
        <strain evidence="2">CI-1B</strain>
    </source>
</reference>
<organism evidence="2 3">
    <name type="scientific">Bradyrhizobium ivorense</name>
    <dbReference type="NCBI Taxonomy" id="2511166"/>
    <lineage>
        <taxon>Bacteria</taxon>
        <taxon>Pseudomonadati</taxon>
        <taxon>Pseudomonadota</taxon>
        <taxon>Alphaproteobacteria</taxon>
        <taxon>Hyphomicrobiales</taxon>
        <taxon>Nitrobacteraceae</taxon>
        <taxon>Bradyrhizobium</taxon>
    </lineage>
</organism>
<dbReference type="EMBL" id="CAADFC020000028">
    <property type="protein sequence ID" value="VIO76655.1"/>
    <property type="molecule type" value="Genomic_DNA"/>
</dbReference>
<dbReference type="InterPro" id="IPR036736">
    <property type="entry name" value="ACP-like_sf"/>
</dbReference>
<name>A0A508TQ33_9BRAD</name>
<evidence type="ECO:0000313" key="3">
    <source>
        <dbReference type="Proteomes" id="UP000328092"/>
    </source>
</evidence>
<gene>
    <name evidence="2" type="primary">acpP_3</name>
    <name evidence="2" type="ORF">CI1B_65810</name>
</gene>
<feature type="domain" description="Carrier" evidence="1">
    <location>
        <begin position="1"/>
        <end position="73"/>
    </location>
</feature>
<dbReference type="InterPro" id="IPR009081">
    <property type="entry name" value="PP-bd_ACP"/>
</dbReference>
<dbReference type="Gene3D" id="1.10.1200.10">
    <property type="entry name" value="ACP-like"/>
    <property type="match status" value="1"/>
</dbReference>
<protein>
    <submittedName>
        <fullName evidence="2">Acyl carrier protein</fullName>
    </submittedName>
</protein>
<dbReference type="Pfam" id="PF00550">
    <property type="entry name" value="PP-binding"/>
    <property type="match status" value="1"/>
</dbReference>
<dbReference type="SUPFAM" id="SSF47336">
    <property type="entry name" value="ACP-like"/>
    <property type="match status" value="1"/>
</dbReference>
<dbReference type="PROSITE" id="PS50075">
    <property type="entry name" value="CARRIER"/>
    <property type="match status" value="1"/>
</dbReference>
<accession>A0A508TQ33</accession>
<comment type="caution">
    <text evidence="2">The sequence shown here is derived from an EMBL/GenBank/DDBJ whole genome shotgun (WGS) entry which is preliminary data.</text>
</comment>
<keyword evidence="3" id="KW-1185">Reference proteome</keyword>
<sequence length="73" mass="8073">MTMQAIELLAEVLRSSVSVASHDVPLAELDGWDSLKGVRLVLRLEEIVGRELSEDDIERLQSVGDVDRILKAS</sequence>
<dbReference type="AlphaFoldDB" id="A0A508TQ33"/>